<dbReference type="RefSeq" id="WP_104412624.1">
    <property type="nucleotide sequence ID" value="NZ_PTIW01000029.1"/>
</dbReference>
<gene>
    <name evidence="2" type="ORF">B0F89_12921</name>
</gene>
<organism evidence="2 3">
    <name type="scientific">Malaciobacter marinus</name>
    <dbReference type="NCBI Taxonomy" id="505249"/>
    <lineage>
        <taxon>Bacteria</taxon>
        <taxon>Pseudomonadati</taxon>
        <taxon>Campylobacterota</taxon>
        <taxon>Epsilonproteobacteria</taxon>
        <taxon>Campylobacterales</taxon>
        <taxon>Arcobacteraceae</taxon>
        <taxon>Malaciobacter</taxon>
    </lineage>
</organism>
<protein>
    <recommendedName>
        <fullName evidence="4">Transformation system protein</fullName>
    </recommendedName>
</protein>
<dbReference type="AlphaFoldDB" id="A0AB36ZU70"/>
<evidence type="ECO:0000256" key="1">
    <source>
        <dbReference type="SAM" id="Phobius"/>
    </source>
</evidence>
<dbReference type="EMBL" id="PTIW01000029">
    <property type="protein sequence ID" value="PPK60131.1"/>
    <property type="molecule type" value="Genomic_DNA"/>
</dbReference>
<reference evidence="2 3" key="1">
    <citation type="submission" date="2018-02" db="EMBL/GenBank/DDBJ databases">
        <title>Subsurface microbial communities from deep shales in Ohio and West Virginia, USA.</title>
        <authorList>
            <person name="Wrighton K."/>
        </authorList>
    </citation>
    <scope>NUCLEOTIDE SEQUENCE [LARGE SCALE GENOMIC DNA]</scope>
    <source>
        <strain evidence="2 3">MARC-MIP3H16</strain>
    </source>
</reference>
<keyword evidence="1" id="KW-0812">Transmembrane</keyword>
<proteinExistence type="predicted"/>
<sequence length="196" mass="23376">MKQNYLYKKIDKKIRKFTLLEKIELFLLPVFFTLIIIFLFENFNKTKKINISNNALILKTKDNKINEEKLFLLLSNYFEKEKIKINSLIKKKSNLELKIETSMLKLLYAIQFIETISSNTNIKSLMIKNKSNMVKADIFIELSKDYEIIEKDIIKKSNLDFLKKRDDSLIEVKNTQSIVFDYVLIDNKWEKRISSE</sequence>
<keyword evidence="1" id="KW-0472">Membrane</keyword>
<evidence type="ECO:0008006" key="4">
    <source>
        <dbReference type="Google" id="ProtNLM"/>
    </source>
</evidence>
<evidence type="ECO:0000313" key="2">
    <source>
        <dbReference type="EMBL" id="PPK60131.1"/>
    </source>
</evidence>
<keyword evidence="1" id="KW-1133">Transmembrane helix</keyword>
<accession>A0AB36ZU70</accession>
<name>A0AB36ZU70_9BACT</name>
<dbReference type="Proteomes" id="UP000239861">
    <property type="component" value="Unassembled WGS sequence"/>
</dbReference>
<comment type="caution">
    <text evidence="2">The sequence shown here is derived from an EMBL/GenBank/DDBJ whole genome shotgun (WGS) entry which is preliminary data.</text>
</comment>
<evidence type="ECO:0000313" key="3">
    <source>
        <dbReference type="Proteomes" id="UP000239861"/>
    </source>
</evidence>
<feature type="transmembrane region" description="Helical" evidence="1">
    <location>
        <begin position="20"/>
        <end position="40"/>
    </location>
</feature>